<dbReference type="Pfam" id="PF10960">
    <property type="entry name" value="Holin_BhlA"/>
    <property type="match status" value="1"/>
</dbReference>
<keyword evidence="1" id="KW-1133">Transmembrane helix</keyword>
<dbReference type="AlphaFoldDB" id="A0A934HU50"/>
<organism evidence="2 3">
    <name type="scientific">Clostridium aciditolerans</name>
    <dbReference type="NCBI Taxonomy" id="339861"/>
    <lineage>
        <taxon>Bacteria</taxon>
        <taxon>Bacillati</taxon>
        <taxon>Bacillota</taxon>
        <taxon>Clostridia</taxon>
        <taxon>Eubacteriales</taxon>
        <taxon>Clostridiaceae</taxon>
        <taxon>Clostridium</taxon>
    </lineage>
</organism>
<keyword evidence="3" id="KW-1185">Reference proteome</keyword>
<evidence type="ECO:0008006" key="4">
    <source>
        <dbReference type="Google" id="ProtNLM"/>
    </source>
</evidence>
<reference evidence="2" key="1">
    <citation type="submission" date="2020-12" db="EMBL/GenBank/DDBJ databases">
        <title>Clostridium thailandense sp. nov., a novel acetogenic bacterium isolated from peat land soil in Thailand.</title>
        <authorList>
            <person name="Chaikitkaew S."/>
            <person name="Birkeland N.K."/>
        </authorList>
    </citation>
    <scope>NUCLEOTIDE SEQUENCE</scope>
    <source>
        <strain evidence="2">DSM 17425</strain>
    </source>
</reference>
<keyword evidence="1" id="KW-0472">Membrane</keyword>
<dbReference type="Proteomes" id="UP000622687">
    <property type="component" value="Unassembled WGS sequence"/>
</dbReference>
<name>A0A934HU50_9CLOT</name>
<evidence type="ECO:0000256" key="1">
    <source>
        <dbReference type="SAM" id="Phobius"/>
    </source>
</evidence>
<feature type="transmembrane region" description="Helical" evidence="1">
    <location>
        <begin position="12"/>
        <end position="28"/>
    </location>
</feature>
<dbReference type="RefSeq" id="WP_211143963.1">
    <property type="nucleotide sequence ID" value="NZ_JAEEGB010000026.1"/>
</dbReference>
<keyword evidence="1" id="KW-0812">Transmembrane</keyword>
<dbReference type="EMBL" id="JAEEGB010000026">
    <property type="protein sequence ID" value="MBI6874596.1"/>
    <property type="molecule type" value="Genomic_DNA"/>
</dbReference>
<protein>
    <recommendedName>
        <fullName evidence="4">Bacteriocin UviB</fullName>
    </recommendedName>
</protein>
<dbReference type="InterPro" id="IPR024405">
    <property type="entry name" value="Phage_BhlA/UviB"/>
</dbReference>
<accession>A0A934HU50</accession>
<proteinExistence type="predicted"/>
<comment type="caution">
    <text evidence="2">The sequence shown here is derived from an EMBL/GenBank/DDBJ whole genome shotgun (WGS) entry which is preliminary data.</text>
</comment>
<sequence>MENKALDLAMQHGIWAVLFVALLFFVLNENSKRESKYQDIISRLTEKFECIEQGLNGIKDDVKEVKDKIFK</sequence>
<evidence type="ECO:0000313" key="2">
    <source>
        <dbReference type="EMBL" id="MBI6874596.1"/>
    </source>
</evidence>
<evidence type="ECO:0000313" key="3">
    <source>
        <dbReference type="Proteomes" id="UP000622687"/>
    </source>
</evidence>
<gene>
    <name evidence="2" type="ORF">I6U51_18140</name>
</gene>